<name>A0AA38HKY8_9CUCU</name>
<dbReference type="AlphaFoldDB" id="A0AA38HKY8"/>
<comment type="caution">
    <text evidence="4">The sequence shown here is derived from an EMBL/GenBank/DDBJ whole genome shotgun (WGS) entry which is preliminary data.</text>
</comment>
<gene>
    <name evidence="4" type="ORF">Zmor_002968</name>
</gene>
<feature type="domain" description="COMM" evidence="3">
    <location>
        <begin position="120"/>
        <end position="184"/>
    </location>
</feature>
<evidence type="ECO:0000313" key="5">
    <source>
        <dbReference type="Proteomes" id="UP001168821"/>
    </source>
</evidence>
<accession>A0AA38HKY8</accession>
<dbReference type="Proteomes" id="UP001168821">
    <property type="component" value="Unassembled WGS sequence"/>
</dbReference>
<protein>
    <recommendedName>
        <fullName evidence="1">COMM domain-containing protein 5</fullName>
    </recommendedName>
</protein>
<keyword evidence="5" id="KW-1185">Reference proteome</keyword>
<dbReference type="InterPro" id="IPR017920">
    <property type="entry name" value="COMM"/>
</dbReference>
<dbReference type="PANTHER" id="PTHR15666">
    <property type="entry name" value="COMM DOMAIN CONTAINING PROTEIN 5"/>
    <property type="match status" value="1"/>
</dbReference>
<dbReference type="GO" id="GO:0005634">
    <property type="term" value="C:nucleus"/>
    <property type="evidence" value="ECO:0007669"/>
    <property type="project" value="TreeGrafter"/>
</dbReference>
<evidence type="ECO:0000256" key="1">
    <source>
        <dbReference type="ARBA" id="ARBA00016556"/>
    </source>
</evidence>
<dbReference type="PROSITE" id="PS51269">
    <property type="entry name" value="COMM"/>
    <property type="match status" value="1"/>
</dbReference>
<evidence type="ECO:0000256" key="2">
    <source>
        <dbReference type="ARBA" id="ARBA00093452"/>
    </source>
</evidence>
<organism evidence="4 5">
    <name type="scientific">Zophobas morio</name>
    <dbReference type="NCBI Taxonomy" id="2755281"/>
    <lineage>
        <taxon>Eukaryota</taxon>
        <taxon>Metazoa</taxon>
        <taxon>Ecdysozoa</taxon>
        <taxon>Arthropoda</taxon>
        <taxon>Hexapoda</taxon>
        <taxon>Insecta</taxon>
        <taxon>Pterygota</taxon>
        <taxon>Neoptera</taxon>
        <taxon>Endopterygota</taxon>
        <taxon>Coleoptera</taxon>
        <taxon>Polyphaga</taxon>
        <taxon>Cucujiformia</taxon>
        <taxon>Tenebrionidae</taxon>
        <taxon>Zophobas</taxon>
    </lineage>
</organism>
<dbReference type="Pfam" id="PF07258">
    <property type="entry name" value="COMM_domain"/>
    <property type="match status" value="1"/>
</dbReference>
<dbReference type="PANTHER" id="PTHR15666:SF1">
    <property type="entry name" value="COMM DOMAIN-CONTAINING PROTEIN 5"/>
    <property type="match status" value="1"/>
</dbReference>
<dbReference type="EMBL" id="JALNTZ010000010">
    <property type="protein sequence ID" value="KAJ3639618.1"/>
    <property type="molecule type" value="Genomic_DNA"/>
</dbReference>
<evidence type="ECO:0000259" key="3">
    <source>
        <dbReference type="PROSITE" id="PS51269"/>
    </source>
</evidence>
<reference evidence="4" key="1">
    <citation type="journal article" date="2023" name="G3 (Bethesda)">
        <title>Whole genome assemblies of Zophobas morio and Tenebrio molitor.</title>
        <authorList>
            <person name="Kaur S."/>
            <person name="Stinson S.A."/>
            <person name="diCenzo G.C."/>
        </authorList>
    </citation>
    <scope>NUCLEOTIDE SEQUENCE</scope>
    <source>
        <strain evidence="4">QUZm001</strain>
    </source>
</reference>
<proteinExistence type="inferred from homology"/>
<dbReference type="InterPro" id="IPR037357">
    <property type="entry name" value="COMMD5"/>
</dbReference>
<sequence>MNLNDLSKTVITSSSECSKECRNILLKVALSINQFPNQDRVKVIDKISSDHNIPKHKVLELLGIYLAIVQLFVESSDKEFNARLIELGFSNEFVADLPLVSNRSKVVETILNARRGEFCKLVSLKWRIDISLTHSVLSKKIPTSVILCLQLKNGRKYTINVNIRTFHKLRYNVALILKEVANLKLNQQVNK</sequence>
<comment type="similarity">
    <text evidence="2">Belongs to the COMM domain-containing protein 5 family.</text>
</comment>
<evidence type="ECO:0000313" key="4">
    <source>
        <dbReference type="EMBL" id="KAJ3639618.1"/>
    </source>
</evidence>